<evidence type="ECO:0000313" key="2">
    <source>
        <dbReference type="Proteomes" id="UP000798662"/>
    </source>
</evidence>
<reference evidence="1" key="1">
    <citation type="submission" date="2019-11" db="EMBL/GenBank/DDBJ databases">
        <title>Nori genome reveals adaptations in red seaweeds to the harsh intertidal environment.</title>
        <authorList>
            <person name="Wang D."/>
            <person name="Mao Y."/>
        </authorList>
    </citation>
    <scope>NUCLEOTIDE SEQUENCE</scope>
    <source>
        <tissue evidence="1">Gametophyte</tissue>
    </source>
</reference>
<dbReference type="EMBL" id="CM020618">
    <property type="protein sequence ID" value="KAK1860168.1"/>
    <property type="molecule type" value="Genomic_DNA"/>
</dbReference>
<protein>
    <submittedName>
        <fullName evidence="1">Uncharacterized protein</fullName>
    </submittedName>
</protein>
<sequence length="504" mass="49946">MGNASVRNFPSDATLNAESGAAKSARGAAGSATSLSPSRRERGGAVLAGGEGEGWTGSGSRAIASAAQPPQAGASHLVPVQLRYEGPADADVAVAGSWDGWTARVPLAYIGGGVHARLLNLEPGTHHYKYIVNGEWHHYAGAPTSVDPMGNVNNQLTAEFLAADTGNTAVLSTGEMGVAIGADFLLDGPIVDKVGAGIRASRGSGGYDNDVGNTLESLCGSSSTRGTSTSPDPPTPGGRSGPMAAASATGMTRPCRSPDPPPQSAAVAARSAPAFSLSATASRPTRKAEAAPGGGGPTRPAAPGTRYGPVGGGAAAAASTASALAAASMAPGSPPESYTCSVPPDVSKAWLSAGGGSLRRTGAGNMNPLAAAVAVGGHADEPPALPPILVTPSIRAGVTTGCSSAPLAASRRDSMGHVLIGHLFVSLQTTPSLPPPPPPAGRHRLPSGHVAARHVPSNGAAAVDIWEAGGDQCVDAEGAVVVAVVRRYATKRVTSLVYLPETVS</sequence>
<proteinExistence type="predicted"/>
<gene>
    <name evidence="1" type="ORF">I4F81_002757</name>
</gene>
<accession>A0ACC3BQG5</accession>
<keyword evidence="2" id="KW-1185">Reference proteome</keyword>
<dbReference type="Proteomes" id="UP000798662">
    <property type="component" value="Chromosome 1"/>
</dbReference>
<comment type="caution">
    <text evidence="1">The sequence shown here is derived from an EMBL/GenBank/DDBJ whole genome shotgun (WGS) entry which is preliminary data.</text>
</comment>
<organism evidence="1 2">
    <name type="scientific">Pyropia yezoensis</name>
    <name type="common">Susabi-nori</name>
    <name type="synonym">Porphyra yezoensis</name>
    <dbReference type="NCBI Taxonomy" id="2788"/>
    <lineage>
        <taxon>Eukaryota</taxon>
        <taxon>Rhodophyta</taxon>
        <taxon>Bangiophyceae</taxon>
        <taxon>Bangiales</taxon>
        <taxon>Bangiaceae</taxon>
        <taxon>Pyropia</taxon>
    </lineage>
</organism>
<name>A0ACC3BQG5_PYRYE</name>
<evidence type="ECO:0000313" key="1">
    <source>
        <dbReference type="EMBL" id="KAK1860168.1"/>
    </source>
</evidence>